<keyword evidence="4" id="KW-1185">Reference proteome</keyword>
<dbReference type="Gene3D" id="3.10.50.30">
    <property type="entry name" value="Transcription elongation factor, GreA/GreB, C-terminal domain"/>
    <property type="match status" value="1"/>
</dbReference>
<dbReference type="NCBIfam" id="NF004396">
    <property type="entry name" value="PRK05753.1"/>
    <property type="match status" value="1"/>
</dbReference>
<evidence type="ECO:0000259" key="1">
    <source>
        <dbReference type="Pfam" id="PF01272"/>
    </source>
</evidence>
<dbReference type="InterPro" id="IPR001437">
    <property type="entry name" value="Tscrpt_elong_fac_GreA/B_C"/>
</dbReference>
<dbReference type="Pfam" id="PF14760">
    <property type="entry name" value="Rnk_N"/>
    <property type="match status" value="1"/>
</dbReference>
<protein>
    <submittedName>
        <fullName evidence="3">Regulator of nucleoside diphosphate kinase</fullName>
    </submittedName>
</protein>
<organism evidence="3 4">
    <name type="scientific">Xanthomonas boreopolis</name>
    <dbReference type="NCBI Taxonomy" id="86183"/>
    <lineage>
        <taxon>Bacteria</taxon>
        <taxon>Pseudomonadati</taxon>
        <taxon>Pseudomonadota</taxon>
        <taxon>Gammaproteobacteria</taxon>
        <taxon>Lysobacterales</taxon>
        <taxon>Lysobacteraceae</taxon>
        <taxon>Xanthomonas</taxon>
    </lineage>
</organism>
<comment type="caution">
    <text evidence="3">The sequence shown here is derived from an EMBL/GenBank/DDBJ whole genome shotgun (WGS) entry which is preliminary data.</text>
</comment>
<dbReference type="InterPro" id="IPR029462">
    <property type="entry name" value="Rnk_N"/>
</dbReference>
<reference evidence="3" key="2">
    <citation type="submission" date="2020-09" db="EMBL/GenBank/DDBJ databases">
        <authorList>
            <person name="Sun Q."/>
            <person name="Ohkuma M."/>
        </authorList>
    </citation>
    <scope>NUCLEOTIDE SEQUENCE</scope>
    <source>
        <strain evidence="3">JCM 13306</strain>
    </source>
</reference>
<dbReference type="GO" id="GO:0006354">
    <property type="term" value="P:DNA-templated transcription elongation"/>
    <property type="evidence" value="ECO:0007669"/>
    <property type="project" value="TreeGrafter"/>
</dbReference>
<evidence type="ECO:0000313" key="3">
    <source>
        <dbReference type="EMBL" id="GHH58422.1"/>
    </source>
</evidence>
<evidence type="ECO:0000313" key="4">
    <source>
        <dbReference type="Proteomes" id="UP000623958"/>
    </source>
</evidence>
<dbReference type="SUPFAM" id="SSF54534">
    <property type="entry name" value="FKBP-like"/>
    <property type="match status" value="1"/>
</dbReference>
<feature type="domain" description="Regulator of nucleoside diphosphate kinase N-terminal" evidence="2">
    <location>
        <begin position="12"/>
        <end position="52"/>
    </location>
</feature>
<dbReference type="PANTHER" id="PTHR30437">
    <property type="entry name" value="TRANSCRIPTION ELONGATION FACTOR GREA"/>
    <property type="match status" value="1"/>
</dbReference>
<accession>A0A919FAV6</accession>
<dbReference type="AlphaFoldDB" id="A0A919FAV6"/>
<name>A0A919FAV6_9XANT</name>
<dbReference type="Gene3D" id="1.10.286.20">
    <property type="match status" value="1"/>
</dbReference>
<dbReference type="PANTHER" id="PTHR30437:SF5">
    <property type="entry name" value="REGULATOR OF NUCLEOSIDE DIPHOSPHATE KINASE"/>
    <property type="match status" value="1"/>
</dbReference>
<dbReference type="GO" id="GO:0003677">
    <property type="term" value="F:DNA binding"/>
    <property type="evidence" value="ECO:0007669"/>
    <property type="project" value="InterPro"/>
</dbReference>
<dbReference type="GO" id="GO:0016301">
    <property type="term" value="F:kinase activity"/>
    <property type="evidence" value="ECO:0007669"/>
    <property type="project" value="UniProtKB-KW"/>
</dbReference>
<keyword evidence="3" id="KW-0418">Kinase</keyword>
<dbReference type="Proteomes" id="UP000623958">
    <property type="component" value="Unassembled WGS sequence"/>
</dbReference>
<dbReference type="InterPro" id="IPR023459">
    <property type="entry name" value="Tscrpt_elong_fac_GreA/B_fam"/>
</dbReference>
<evidence type="ECO:0000259" key="2">
    <source>
        <dbReference type="Pfam" id="PF14760"/>
    </source>
</evidence>
<dbReference type="InterPro" id="IPR036953">
    <property type="entry name" value="GreA/GreB_C_sf"/>
</dbReference>
<dbReference type="EMBL" id="BNBA01000030">
    <property type="protein sequence ID" value="GHH58422.1"/>
    <property type="molecule type" value="Genomic_DNA"/>
</dbReference>
<dbReference type="GO" id="GO:0032784">
    <property type="term" value="P:regulation of DNA-templated transcription elongation"/>
    <property type="evidence" value="ECO:0007669"/>
    <property type="project" value="InterPro"/>
</dbReference>
<gene>
    <name evidence="3" type="primary">rnk</name>
    <name evidence="3" type="ORF">GCM10009090_31180</name>
</gene>
<feature type="domain" description="Transcription elongation factor GreA/GreB C-terminal" evidence="1">
    <location>
        <begin position="58"/>
        <end position="134"/>
    </location>
</feature>
<reference evidence="3" key="1">
    <citation type="journal article" date="2014" name="Int. J. Syst. Evol. Microbiol.">
        <title>Complete genome sequence of Corynebacterium casei LMG S-19264T (=DSM 44701T), isolated from a smear-ripened cheese.</title>
        <authorList>
            <consortium name="US DOE Joint Genome Institute (JGI-PGF)"/>
            <person name="Walter F."/>
            <person name="Albersmeier A."/>
            <person name="Kalinowski J."/>
            <person name="Ruckert C."/>
        </authorList>
    </citation>
    <scope>NUCLEOTIDE SEQUENCE</scope>
    <source>
        <strain evidence="3">JCM 13306</strain>
    </source>
</reference>
<dbReference type="FunFam" id="3.10.50.30:FF:000002">
    <property type="entry name" value="Regulator of nucleoside diphosphate kinase"/>
    <property type="match status" value="1"/>
</dbReference>
<dbReference type="GO" id="GO:0070063">
    <property type="term" value="F:RNA polymerase binding"/>
    <property type="evidence" value="ECO:0007669"/>
    <property type="project" value="InterPro"/>
</dbReference>
<sequence>MVQSQHSSGLPPSITISSRDLARLEAMLESPALSRHPAAIALSEELGRARIVAPEQMPADVVTMHSRVECQDELQGDTHTLTLVYPNEADVERHRVSVLAPVGSALLGLSLGQCIDWETPQGRKLRLRVTAIHYQPEAAGDFHR</sequence>
<keyword evidence="3" id="KW-0808">Transferase</keyword>
<dbReference type="Pfam" id="PF01272">
    <property type="entry name" value="GreA_GreB"/>
    <property type="match status" value="1"/>
</dbReference>
<proteinExistence type="predicted"/>
<dbReference type="RefSeq" id="WP_140723791.1">
    <property type="nucleotide sequence ID" value="NZ_BNBA01000030.1"/>
</dbReference>